<dbReference type="CDD" id="cd01834">
    <property type="entry name" value="SGNH_hydrolase_like_2"/>
    <property type="match status" value="1"/>
</dbReference>
<dbReference type="Proteomes" id="UP000003688">
    <property type="component" value="Unassembled WGS sequence"/>
</dbReference>
<dbReference type="InterPro" id="IPR036909">
    <property type="entry name" value="Cyt_c-like_dom_sf"/>
</dbReference>
<dbReference type="Gene3D" id="1.10.760.10">
    <property type="entry name" value="Cytochrome c-like domain"/>
    <property type="match status" value="1"/>
</dbReference>
<dbReference type="GO" id="GO:0016788">
    <property type="term" value="F:hydrolase activity, acting on ester bonds"/>
    <property type="evidence" value="ECO:0007669"/>
    <property type="project" value="UniProtKB-ARBA"/>
</dbReference>
<comment type="caution">
    <text evidence="6">The sequence shown here is derived from an EMBL/GenBank/DDBJ whole genome shotgun (WGS) entry which is preliminary data.</text>
</comment>
<evidence type="ECO:0000256" key="3">
    <source>
        <dbReference type="ARBA" id="ARBA00023004"/>
    </source>
</evidence>
<keyword evidence="1 4" id="KW-0349">Heme</keyword>
<evidence type="ECO:0000313" key="7">
    <source>
        <dbReference type="Proteomes" id="UP000003688"/>
    </source>
</evidence>
<evidence type="ECO:0000259" key="5">
    <source>
        <dbReference type="PROSITE" id="PS51007"/>
    </source>
</evidence>
<dbReference type="PANTHER" id="PTHR33546:SF1">
    <property type="entry name" value="LARGE, MULTIFUNCTIONAL SECRETED PROTEIN"/>
    <property type="match status" value="1"/>
</dbReference>
<evidence type="ECO:0000256" key="2">
    <source>
        <dbReference type="ARBA" id="ARBA00022723"/>
    </source>
</evidence>
<dbReference type="RefSeq" id="WP_007414573.1">
    <property type="nucleotide sequence ID" value="NZ_ABOX02000010.1"/>
</dbReference>
<keyword evidence="3 4" id="KW-0408">Iron</keyword>
<dbReference type="Gene3D" id="3.40.50.1110">
    <property type="entry name" value="SGNH hydrolase"/>
    <property type="match status" value="1"/>
</dbReference>
<dbReference type="GO" id="GO:0009055">
    <property type="term" value="F:electron transfer activity"/>
    <property type="evidence" value="ECO:0007669"/>
    <property type="project" value="InterPro"/>
</dbReference>
<dbReference type="NCBIfam" id="TIGR02603">
    <property type="entry name" value="CxxCH_TIGR02603"/>
    <property type="match status" value="1"/>
</dbReference>
<dbReference type="SMART" id="SM00567">
    <property type="entry name" value="EZ_HEAT"/>
    <property type="match status" value="3"/>
</dbReference>
<dbReference type="InterPro" id="IPR013427">
    <property type="entry name" value="Haem-bd_dom_put"/>
</dbReference>
<dbReference type="InterPro" id="IPR055557">
    <property type="entry name" value="DUF7133"/>
</dbReference>
<evidence type="ECO:0000256" key="4">
    <source>
        <dbReference type="PROSITE-ProRule" id="PRU00433"/>
    </source>
</evidence>
<dbReference type="InterPro" id="IPR004155">
    <property type="entry name" value="PBS_lyase_HEAT"/>
</dbReference>
<dbReference type="NCBIfam" id="TIGR02604">
    <property type="entry name" value="Piru_Ver_Nterm"/>
    <property type="match status" value="1"/>
</dbReference>
<feature type="domain" description="Cytochrome c" evidence="5">
    <location>
        <begin position="1263"/>
        <end position="1399"/>
    </location>
</feature>
<organism evidence="6 7">
    <name type="scientific">Pedosphaera parvula (strain Ellin514)</name>
    <dbReference type="NCBI Taxonomy" id="320771"/>
    <lineage>
        <taxon>Bacteria</taxon>
        <taxon>Pseudomonadati</taxon>
        <taxon>Verrucomicrobiota</taxon>
        <taxon>Pedosphaerae</taxon>
        <taxon>Pedosphaerales</taxon>
        <taxon>Pedosphaeraceae</taxon>
        <taxon>Pedosphaera</taxon>
    </lineage>
</organism>
<dbReference type="InterPro" id="IPR009056">
    <property type="entry name" value="Cyt_c-like_dom"/>
</dbReference>
<dbReference type="GO" id="GO:0020037">
    <property type="term" value="F:heme binding"/>
    <property type="evidence" value="ECO:0007669"/>
    <property type="project" value="InterPro"/>
</dbReference>
<dbReference type="PROSITE" id="PS51007">
    <property type="entry name" value="CYTC"/>
    <property type="match status" value="1"/>
</dbReference>
<name>B9XFH7_PEDPL</name>
<dbReference type="SUPFAM" id="SSF48371">
    <property type="entry name" value="ARM repeat"/>
    <property type="match status" value="1"/>
</dbReference>
<keyword evidence="2 4" id="KW-0479">Metal-binding</keyword>
<dbReference type="PANTHER" id="PTHR33546">
    <property type="entry name" value="LARGE, MULTIFUNCTIONAL SECRETED PROTEIN-RELATED"/>
    <property type="match status" value="1"/>
</dbReference>
<dbReference type="Gene3D" id="2.120.10.30">
    <property type="entry name" value="TolB, C-terminal domain"/>
    <property type="match status" value="1"/>
</dbReference>
<dbReference type="Pfam" id="PF13646">
    <property type="entry name" value="HEAT_2"/>
    <property type="match status" value="1"/>
</dbReference>
<dbReference type="SUPFAM" id="SSF46626">
    <property type="entry name" value="Cytochrome c"/>
    <property type="match status" value="1"/>
</dbReference>
<dbReference type="STRING" id="320771.Cflav_PD4362"/>
<dbReference type="EMBL" id="ABOX02000010">
    <property type="protein sequence ID" value="EEF61341.1"/>
    <property type="molecule type" value="Genomic_DNA"/>
</dbReference>
<dbReference type="InterPro" id="IPR011042">
    <property type="entry name" value="6-blade_b-propeller_TolB-like"/>
</dbReference>
<dbReference type="Pfam" id="PF23500">
    <property type="entry name" value="DUF7133"/>
    <property type="match status" value="1"/>
</dbReference>
<dbReference type="Gene3D" id="1.25.10.10">
    <property type="entry name" value="Leucine-rich Repeat Variant"/>
    <property type="match status" value="2"/>
</dbReference>
<evidence type="ECO:0000313" key="6">
    <source>
        <dbReference type="EMBL" id="EEF61341.1"/>
    </source>
</evidence>
<dbReference type="InterPro" id="IPR011041">
    <property type="entry name" value="Quinoprot_gluc/sorb_DH_b-prop"/>
</dbReference>
<evidence type="ECO:0000256" key="1">
    <source>
        <dbReference type="ARBA" id="ARBA00022617"/>
    </source>
</evidence>
<reference evidence="6 7" key="1">
    <citation type="journal article" date="2011" name="J. Bacteriol.">
        <title>Genome sequence of 'Pedosphaera parvula' Ellin514, an aerobic Verrucomicrobial isolate from pasture soil.</title>
        <authorList>
            <person name="Kant R."/>
            <person name="van Passel M.W."/>
            <person name="Sangwan P."/>
            <person name="Palva A."/>
            <person name="Lucas S."/>
            <person name="Copeland A."/>
            <person name="Lapidus A."/>
            <person name="Glavina Del Rio T."/>
            <person name="Dalin E."/>
            <person name="Tice H."/>
            <person name="Bruce D."/>
            <person name="Goodwin L."/>
            <person name="Pitluck S."/>
            <person name="Chertkov O."/>
            <person name="Larimer F.W."/>
            <person name="Land M.L."/>
            <person name="Hauser L."/>
            <person name="Brettin T.S."/>
            <person name="Detter J.C."/>
            <person name="Han S."/>
            <person name="de Vos W.M."/>
            <person name="Janssen P.H."/>
            <person name="Smidt H."/>
        </authorList>
    </citation>
    <scope>NUCLEOTIDE SEQUENCE [LARGE SCALE GENOMIC DNA]</scope>
    <source>
        <strain evidence="6 7">Ellin514</strain>
    </source>
</reference>
<dbReference type="GO" id="GO:0046872">
    <property type="term" value="F:metal ion binding"/>
    <property type="evidence" value="ECO:0007669"/>
    <property type="project" value="UniProtKB-KW"/>
</dbReference>
<dbReference type="InterPro" id="IPR016024">
    <property type="entry name" value="ARM-type_fold"/>
</dbReference>
<keyword evidence="7" id="KW-1185">Reference proteome</keyword>
<dbReference type="SUPFAM" id="SSF52266">
    <property type="entry name" value="SGNH hydrolase"/>
    <property type="match status" value="1"/>
</dbReference>
<gene>
    <name evidence="6" type="ORF">Cflav_PD4362</name>
</gene>
<proteinExistence type="predicted"/>
<sequence precursor="true">MKSDLSHMKRGGRAVAFLLATVISATVGSFVGALPKPTLDLKDGDRVVLIGDTLIEREQSYGYVEERLTVRFPERNVTFRNLGWSADTPEGISRASFDFDKPGKGFEKLKEQIETLQPTVVIVGYGMASSFDGEAGLPKFKADLNKLLDTIQTVCTNKSLRFIMLTPVRHEALGAPLPDPTEHNKNLALYAKAVNEIATERKAYYVSLYNNLLGDGTLVRPPHANTENGIHLSDYGYLRMAEAMEKGFVWEPNLWRVEITAEGKITDGSYGTKVSKLEKGADQVRFTSIDLQLVEPVLRDNHGLVHTADAPSLVQVHGLKTGHYELRVDGNVVASGTEKDWEKGVAITQGPQWDQAEELRKAILKKNRLYFDRWRPQNETYLFGFRKYEQGQNAKEIPMFDPLVAEQEQKIAQLRMPVAHNFELVRVKKSEANVAKNQVKPDNSFRENTKPLPLPDFDVAPGFEVSLYAESPLIAKPTQMNFDPQGRLWVVGSEVYPQIQPGQEANDKVLILEDTKGVGKVDKSTVFADGLLIPTGVEPGDGGVYVGQGTQLIHFKDTDGDGKADQKRIVLSGFGTEDTHHIVHTLHWGPDGMLYFDQSIYIHSHMETQNGVERLNSGGIWHLRPSTVELGVYLKGFCNPWGHQFDDFGQSFVTDGAGNQGITYGIPGATYFTYASMRRELKSVSPGNYPKFCGLEIIYSKQFPDDWQGNAITCDFRAHRVVRFAVDEKDSAYASKELPDLIRSTNVTFRPIDVKLGPDGALYIADWSNPIIQHGEVDFRDPRRDHEHGRIWRVAAKGRPLLKRPELVKASNKELFEQLVSPNKYNQQQAKRVLVERGVKIVPDLVKWTKEQKDETALLQALWMYQAVDVVEPALLDRMLEAKDGHIRAAATRVVSYWHPRLKNPMELLEKRSMDDFPRVRIEAARALAEMPSARSAELVLNILNKPMDPFLDYAVWLSINDLAKPWLDAVQSGQWNPAGREKQLEFALKAIEPAQANIVLGQVLSKTAIQRDGNGPWIELIGQAGSEKELKRLFDQLLDGGLDAEASVRALAALSDAMKQRNAKPSGDLDGVSKLFADSDEKIRKVALRLAGTWKCSGLSDQILAIATDKKSTEGTKRAAFDGLREMGGKEIVAKLLPLASKENDAVVRRGSVMALAGLDMEQAKQPLISLLSDAKTEKEAVELWRSLLGIKGASTAVAKALPKEGLPAVMAKAGLKVAREGGRNEPDLVVALTRGADLEGEGQGLSDAEMRLLAKTSIREGDAKLGEQIFRRKEIGCVNCHAIGGVGGKVGPDLTSIGASAQPDYLVESVFYPNRKIKEGYHSLLIETKDGEEISGILVRENNEQLVLRDTTDKEVSIPKNNIKNRKMGNSLMPSGLIDSLSSSERLNLFRFLSDLGKPGTYDASKGNVARLWRLYPATIDVAQFGDDKVLKSKLTDGGWTQAYTLVDGHLMKSDLQAALDSVKDRDPKAVYAAAQLQVPRNGTVHLALTGADGCGMWVDGNPMATGKLPELTAGNHVVIVKLDSKKLPDAVRLETPDGTFLTN</sequence>
<accession>B9XFH7</accession>
<protein>
    <submittedName>
        <fullName evidence="6">Membrane-bound dehydrogenase domain protein</fullName>
    </submittedName>
</protein>
<dbReference type="InterPro" id="IPR013428">
    <property type="entry name" value="Membrane-bound_put_N"/>
</dbReference>
<dbReference type="SUPFAM" id="SSF50952">
    <property type="entry name" value="Soluble quinoprotein glucose dehydrogenase"/>
    <property type="match status" value="1"/>
</dbReference>
<dbReference type="InterPro" id="IPR011989">
    <property type="entry name" value="ARM-like"/>
</dbReference>
<dbReference type="OrthoDB" id="173974at2"/>
<dbReference type="InterPro" id="IPR036514">
    <property type="entry name" value="SGNH_hydro_sf"/>
</dbReference>